<comment type="caution">
    <text evidence="2">The sequence shown here is derived from an EMBL/GenBank/DDBJ whole genome shotgun (WGS) entry which is preliminary data.</text>
</comment>
<protein>
    <submittedName>
        <fullName evidence="2">Uncharacterized protein</fullName>
    </submittedName>
</protein>
<sequence>MSTISNDLVIVSVVLTFLLLAASVPTLASGYYKKPSSDPYEKLPVETPNGSGITCQSYGNICPGEGVYKCCDGLVCGPTTVGGASVCLPPLVPTSEEGEYQKCRNMTELCMDRGDYDCCEDLSCVSASTANVVGVGICLPMGGKKASRQNKCQPQNYLCQPYGEYQCCPELSCVDPRTLPIPPPLPIDPNLLPPGFGACITLPKN</sequence>
<evidence type="ECO:0000313" key="2">
    <source>
        <dbReference type="EMBL" id="KAK9689160.1"/>
    </source>
</evidence>
<dbReference type="Proteomes" id="UP001443914">
    <property type="component" value="Unassembled WGS sequence"/>
</dbReference>
<proteinExistence type="predicted"/>
<feature type="chain" id="PRO_5043777360" evidence="1">
    <location>
        <begin position="31"/>
        <end position="205"/>
    </location>
</feature>
<dbReference type="AlphaFoldDB" id="A0AAW1II98"/>
<reference evidence="2" key="1">
    <citation type="submission" date="2024-03" db="EMBL/GenBank/DDBJ databases">
        <title>WGS assembly of Saponaria officinalis var. Norfolk2.</title>
        <authorList>
            <person name="Jenkins J."/>
            <person name="Shu S."/>
            <person name="Grimwood J."/>
            <person name="Barry K."/>
            <person name="Goodstein D."/>
            <person name="Schmutz J."/>
            <person name="Leebens-Mack J."/>
            <person name="Osbourn A."/>
        </authorList>
    </citation>
    <scope>NUCLEOTIDE SEQUENCE [LARGE SCALE GENOMIC DNA]</scope>
    <source>
        <strain evidence="2">JIC</strain>
    </source>
</reference>
<evidence type="ECO:0000313" key="3">
    <source>
        <dbReference type="Proteomes" id="UP001443914"/>
    </source>
</evidence>
<name>A0AAW1II98_SAPOF</name>
<dbReference type="EMBL" id="JBDFQZ010000009">
    <property type="protein sequence ID" value="KAK9689160.1"/>
    <property type="molecule type" value="Genomic_DNA"/>
</dbReference>
<feature type="signal peptide" evidence="1">
    <location>
        <begin position="1"/>
        <end position="30"/>
    </location>
</feature>
<keyword evidence="3" id="KW-1185">Reference proteome</keyword>
<gene>
    <name evidence="2" type="ORF">RND81_09G039600</name>
</gene>
<evidence type="ECO:0000256" key="1">
    <source>
        <dbReference type="SAM" id="SignalP"/>
    </source>
</evidence>
<organism evidence="2 3">
    <name type="scientific">Saponaria officinalis</name>
    <name type="common">Common soapwort</name>
    <name type="synonym">Lychnis saponaria</name>
    <dbReference type="NCBI Taxonomy" id="3572"/>
    <lineage>
        <taxon>Eukaryota</taxon>
        <taxon>Viridiplantae</taxon>
        <taxon>Streptophyta</taxon>
        <taxon>Embryophyta</taxon>
        <taxon>Tracheophyta</taxon>
        <taxon>Spermatophyta</taxon>
        <taxon>Magnoliopsida</taxon>
        <taxon>eudicotyledons</taxon>
        <taxon>Gunneridae</taxon>
        <taxon>Pentapetalae</taxon>
        <taxon>Caryophyllales</taxon>
        <taxon>Caryophyllaceae</taxon>
        <taxon>Caryophylleae</taxon>
        <taxon>Saponaria</taxon>
    </lineage>
</organism>
<accession>A0AAW1II98</accession>
<keyword evidence="1" id="KW-0732">Signal</keyword>